<dbReference type="EMBL" id="FQVU01000009">
    <property type="protein sequence ID" value="SHH63939.1"/>
    <property type="molecule type" value="Genomic_DNA"/>
</dbReference>
<reference evidence="3 4" key="1">
    <citation type="submission" date="2016-11" db="EMBL/GenBank/DDBJ databases">
        <authorList>
            <person name="Jaros S."/>
            <person name="Januszkiewicz K."/>
            <person name="Wedrychowicz H."/>
        </authorList>
    </citation>
    <scope>NUCLEOTIDE SEQUENCE [LARGE SCALE GENOMIC DNA]</scope>
    <source>
        <strain evidence="3 4">DSM 45627</strain>
    </source>
</reference>
<dbReference type="OrthoDB" id="9801735at2"/>
<dbReference type="RefSeq" id="WP_073392472.1">
    <property type="nucleotide sequence ID" value="NZ_FQVU01000009.1"/>
</dbReference>
<protein>
    <submittedName>
        <fullName evidence="3">Acyl dehydratase</fullName>
    </submittedName>
</protein>
<evidence type="ECO:0000259" key="2">
    <source>
        <dbReference type="Pfam" id="PF01575"/>
    </source>
</evidence>
<proteinExistence type="inferred from homology"/>
<name>A0A1M5ULR4_9ACTN</name>
<evidence type="ECO:0000313" key="4">
    <source>
        <dbReference type="Proteomes" id="UP000186132"/>
    </source>
</evidence>
<dbReference type="CDD" id="cd03450">
    <property type="entry name" value="NodN"/>
    <property type="match status" value="1"/>
</dbReference>
<evidence type="ECO:0000256" key="1">
    <source>
        <dbReference type="ARBA" id="ARBA00005254"/>
    </source>
</evidence>
<dbReference type="PANTHER" id="PTHR42993">
    <property type="entry name" value="MAOC-LIKE DEHYDRATASE DOMAIN-CONTAINING PROTEIN"/>
    <property type="match status" value="1"/>
</dbReference>
<dbReference type="InterPro" id="IPR039375">
    <property type="entry name" value="NodN-like"/>
</dbReference>
<dbReference type="SUPFAM" id="SSF54637">
    <property type="entry name" value="Thioesterase/thiol ester dehydrase-isomerase"/>
    <property type="match status" value="1"/>
</dbReference>
<accession>A0A1M5ULR4</accession>
<dbReference type="InterPro" id="IPR002539">
    <property type="entry name" value="MaoC-like_dom"/>
</dbReference>
<evidence type="ECO:0000313" key="3">
    <source>
        <dbReference type="EMBL" id="SHH63939.1"/>
    </source>
</evidence>
<dbReference type="Proteomes" id="UP000186132">
    <property type="component" value="Unassembled WGS sequence"/>
</dbReference>
<organism evidence="3 4">
    <name type="scientific">Jatrophihabitans endophyticus</name>
    <dbReference type="NCBI Taxonomy" id="1206085"/>
    <lineage>
        <taxon>Bacteria</taxon>
        <taxon>Bacillati</taxon>
        <taxon>Actinomycetota</taxon>
        <taxon>Actinomycetes</taxon>
        <taxon>Jatrophihabitantales</taxon>
        <taxon>Jatrophihabitantaceae</taxon>
        <taxon>Jatrophihabitans</taxon>
    </lineage>
</organism>
<sequence length="156" mass="17316">MSAPVTYSSIEDIEAGVGVEVGPTDWLTIEQSRIDGFADDTLDHQWIHVDAERAKNGPFGATVAHGFLTLSLVPYFNSRLRTVENVRMGVNYGLDRVRFPAPVRVGARVRSRMTIVACERIAEDAVQLVTRATIEVEGSDKPACIADLVSRYYFER</sequence>
<gene>
    <name evidence="3" type="ORF">SAMN05443575_4240</name>
</gene>
<dbReference type="STRING" id="1206085.SAMN05443575_4240"/>
<feature type="domain" description="MaoC-like" evidence="2">
    <location>
        <begin position="17"/>
        <end position="131"/>
    </location>
</feature>
<dbReference type="PANTHER" id="PTHR42993:SF1">
    <property type="entry name" value="MAOC-LIKE DEHYDRATASE DOMAIN-CONTAINING PROTEIN"/>
    <property type="match status" value="1"/>
</dbReference>
<keyword evidence="4" id="KW-1185">Reference proteome</keyword>
<dbReference type="AlphaFoldDB" id="A0A1M5ULR4"/>
<comment type="similarity">
    <text evidence="1">Belongs to the enoyl-CoA hydratase/isomerase family.</text>
</comment>
<dbReference type="InterPro" id="IPR029069">
    <property type="entry name" value="HotDog_dom_sf"/>
</dbReference>
<dbReference type="Pfam" id="PF01575">
    <property type="entry name" value="MaoC_dehydratas"/>
    <property type="match status" value="1"/>
</dbReference>
<dbReference type="Gene3D" id="3.10.129.10">
    <property type="entry name" value="Hotdog Thioesterase"/>
    <property type="match status" value="1"/>
</dbReference>